<evidence type="ECO:0000256" key="1">
    <source>
        <dbReference type="ARBA" id="ARBA00000142"/>
    </source>
</evidence>
<name>A0ABR7TWN5_9BACT</name>
<keyword evidence="9" id="KW-1185">Reference proteome</keyword>
<dbReference type="InterPro" id="IPR003358">
    <property type="entry name" value="tRNA_(Gua-N-7)_MeTrfase_Trmb"/>
</dbReference>
<reference evidence="8 9" key="1">
    <citation type="submission" date="2020-09" db="EMBL/GenBank/DDBJ databases">
        <title>Genome sequences of type strains of Chitinophaga qingshengii and Chitinophaga varians.</title>
        <authorList>
            <person name="Kittiwongwattana C."/>
        </authorList>
    </citation>
    <scope>NUCLEOTIDE SEQUENCE [LARGE SCALE GENOMIC DNA]</scope>
    <source>
        <strain evidence="8 9">JCM 30026</strain>
    </source>
</reference>
<comment type="function">
    <text evidence="2">Catalyzes the formation of N(7)-methylguanine at position 46 (m7G46) in tRNA.</text>
</comment>
<keyword evidence="7" id="KW-0819">tRNA processing</keyword>
<comment type="catalytic activity">
    <reaction evidence="1">
        <text>guanosine(46) in tRNA + S-adenosyl-L-methionine = N(7)-methylguanosine(46) in tRNA + S-adenosyl-L-homocysteine</text>
        <dbReference type="Rhea" id="RHEA:42708"/>
        <dbReference type="Rhea" id="RHEA-COMP:10188"/>
        <dbReference type="Rhea" id="RHEA-COMP:10189"/>
        <dbReference type="ChEBI" id="CHEBI:57856"/>
        <dbReference type="ChEBI" id="CHEBI:59789"/>
        <dbReference type="ChEBI" id="CHEBI:74269"/>
        <dbReference type="ChEBI" id="CHEBI:74480"/>
        <dbReference type="EC" id="2.1.1.33"/>
    </reaction>
</comment>
<dbReference type="Proteomes" id="UP000659124">
    <property type="component" value="Unassembled WGS sequence"/>
</dbReference>
<dbReference type="GO" id="GO:0032259">
    <property type="term" value="P:methylation"/>
    <property type="evidence" value="ECO:0007669"/>
    <property type="project" value="UniProtKB-KW"/>
</dbReference>
<evidence type="ECO:0000256" key="4">
    <source>
        <dbReference type="ARBA" id="ARBA00022603"/>
    </source>
</evidence>
<gene>
    <name evidence="8" type="ORF">ICL07_31245</name>
</gene>
<keyword evidence="6" id="KW-0949">S-adenosyl-L-methionine</keyword>
<dbReference type="EMBL" id="JACVFC010000007">
    <property type="protein sequence ID" value="MBC9934895.1"/>
    <property type="molecule type" value="Genomic_DNA"/>
</dbReference>
<dbReference type="InterPro" id="IPR029063">
    <property type="entry name" value="SAM-dependent_MTases_sf"/>
</dbReference>
<accession>A0ABR7TWN5</accession>
<evidence type="ECO:0000313" key="9">
    <source>
        <dbReference type="Proteomes" id="UP000659124"/>
    </source>
</evidence>
<dbReference type="CDD" id="cd02440">
    <property type="entry name" value="AdoMet_MTases"/>
    <property type="match status" value="1"/>
</dbReference>
<evidence type="ECO:0000256" key="7">
    <source>
        <dbReference type="ARBA" id="ARBA00022694"/>
    </source>
</evidence>
<evidence type="ECO:0000313" key="8">
    <source>
        <dbReference type="EMBL" id="MBC9934895.1"/>
    </source>
</evidence>
<proteinExistence type="predicted"/>
<dbReference type="RefSeq" id="WP_188091991.1">
    <property type="nucleotide sequence ID" value="NZ_JACVFC010000007.1"/>
</dbReference>
<evidence type="ECO:0000256" key="5">
    <source>
        <dbReference type="ARBA" id="ARBA00022679"/>
    </source>
</evidence>
<sequence length="298" mass="34165">MNKHENDLHLRLLNSLENIQDEYFSLTDEQEKRALLLHACNVIAGEQGDNLRNIIGHYIQADGLDYDQLAGFLLGRINNAVDSLIMERERNDNFDGRFNTVTSLLINQYELPEPVSFERYETAARYNPSPVTSAGIILGKLREYGVQYRDYTFIDIGAGMGRVLLQAADFPFRKIIGVELSPYLHEQANTNISIYHAPGMKCTNLQSVCTNALDFQLPEENMVLYFWHPFDEDLAAAFMQKLEDFLARRKLRIVLIFLEVSYLRVEHSPVFNKIEQFSVPTGAGREDVFLPVNVFSNF</sequence>
<dbReference type="SUPFAM" id="SSF53335">
    <property type="entry name" value="S-adenosyl-L-methionine-dependent methyltransferases"/>
    <property type="match status" value="1"/>
</dbReference>
<comment type="caution">
    <text evidence="8">The sequence shown here is derived from an EMBL/GenBank/DDBJ whole genome shotgun (WGS) entry which is preliminary data.</text>
</comment>
<protein>
    <recommendedName>
        <fullName evidence="3">tRNA (guanine(46)-N(7))-methyltransferase</fullName>
        <ecNumber evidence="3">2.1.1.33</ecNumber>
    </recommendedName>
</protein>
<dbReference type="EC" id="2.1.1.33" evidence="3"/>
<organism evidence="8 9">
    <name type="scientific">Chitinophaga qingshengii</name>
    <dbReference type="NCBI Taxonomy" id="1569794"/>
    <lineage>
        <taxon>Bacteria</taxon>
        <taxon>Pseudomonadati</taxon>
        <taxon>Bacteroidota</taxon>
        <taxon>Chitinophagia</taxon>
        <taxon>Chitinophagales</taxon>
        <taxon>Chitinophagaceae</taxon>
        <taxon>Chitinophaga</taxon>
    </lineage>
</organism>
<dbReference type="Gene3D" id="3.40.50.150">
    <property type="entry name" value="Vaccinia Virus protein VP39"/>
    <property type="match status" value="1"/>
</dbReference>
<keyword evidence="4 8" id="KW-0489">Methyltransferase</keyword>
<evidence type="ECO:0000256" key="3">
    <source>
        <dbReference type="ARBA" id="ARBA00011977"/>
    </source>
</evidence>
<dbReference type="GO" id="GO:0008168">
    <property type="term" value="F:methyltransferase activity"/>
    <property type="evidence" value="ECO:0007669"/>
    <property type="project" value="UniProtKB-KW"/>
</dbReference>
<evidence type="ECO:0000256" key="6">
    <source>
        <dbReference type="ARBA" id="ARBA00022691"/>
    </source>
</evidence>
<evidence type="ECO:0000256" key="2">
    <source>
        <dbReference type="ARBA" id="ARBA00003015"/>
    </source>
</evidence>
<keyword evidence="5" id="KW-0808">Transferase</keyword>
<dbReference type="Pfam" id="PF02390">
    <property type="entry name" value="Methyltransf_4"/>
    <property type="match status" value="1"/>
</dbReference>